<protein>
    <submittedName>
        <fullName evidence="2">DUF1315 family protein</fullName>
    </submittedName>
</protein>
<name>A0AAW8B459_9GAMM</name>
<dbReference type="InterPro" id="IPR009749">
    <property type="entry name" value="DUF1315"/>
</dbReference>
<gene>
    <name evidence="2" type="ORF">Q8A57_09665</name>
</gene>
<dbReference type="Proteomes" id="UP001178354">
    <property type="component" value="Unassembled WGS sequence"/>
</dbReference>
<keyword evidence="3" id="KW-1185">Reference proteome</keyword>
<organism evidence="2 3">
    <name type="scientific">Porticoccus litoralis</name>
    <dbReference type="NCBI Taxonomy" id="434086"/>
    <lineage>
        <taxon>Bacteria</taxon>
        <taxon>Pseudomonadati</taxon>
        <taxon>Pseudomonadota</taxon>
        <taxon>Gammaproteobacteria</taxon>
        <taxon>Cellvibrionales</taxon>
        <taxon>Porticoccaceae</taxon>
        <taxon>Porticoccus</taxon>
    </lineage>
</organism>
<accession>A0AAW8B459</accession>
<feature type="region of interest" description="Disordered" evidence="1">
    <location>
        <begin position="61"/>
        <end position="88"/>
    </location>
</feature>
<proteinExistence type="predicted"/>
<dbReference type="EMBL" id="JAUUUU010000005">
    <property type="protein sequence ID" value="MDP1521235.1"/>
    <property type="molecule type" value="Genomic_DNA"/>
</dbReference>
<reference evidence="2" key="1">
    <citation type="journal article" date="2010" name="Int. J. Syst. Evol. Microbiol.">
        <title>Porticoccus litoralis gen. nov., sp. nov., a gammaproteobacterium isolated from the Yellow Sea.</title>
        <authorList>
            <person name="Oh H.M."/>
            <person name="Kim H."/>
            <person name="Kim K.M."/>
            <person name="Min G.S."/>
            <person name="Cho J.C."/>
        </authorList>
    </citation>
    <scope>NUCLEOTIDE SEQUENCE</scope>
    <source>
        <strain evidence="2">DSM 25064</strain>
    </source>
</reference>
<dbReference type="RefSeq" id="WP_305170897.1">
    <property type="nucleotide sequence ID" value="NZ_JAUUUU010000005.1"/>
</dbReference>
<evidence type="ECO:0000313" key="3">
    <source>
        <dbReference type="Proteomes" id="UP001178354"/>
    </source>
</evidence>
<comment type="caution">
    <text evidence="2">The sequence shown here is derived from an EMBL/GenBank/DDBJ whole genome shotgun (WGS) entry which is preliminary data.</text>
</comment>
<sequence>MDFQQLIDAITPDIYDNLKRAVETGKWPDGSRLTKEQREHSMQAIIAYDARHKSEEERVGYVAPKQKAEPCATKQKKGSDPQPLKWQE</sequence>
<dbReference type="AlphaFoldDB" id="A0AAW8B459"/>
<evidence type="ECO:0000256" key="1">
    <source>
        <dbReference type="SAM" id="MobiDB-lite"/>
    </source>
</evidence>
<reference evidence="2" key="2">
    <citation type="submission" date="2023-08" db="EMBL/GenBank/DDBJ databases">
        <authorList>
            <person name="Luo J."/>
        </authorList>
    </citation>
    <scope>NUCLEOTIDE SEQUENCE</scope>
    <source>
        <strain evidence="2">DSM 25064</strain>
    </source>
</reference>
<dbReference type="Pfam" id="PF07023">
    <property type="entry name" value="DUF1315"/>
    <property type="match status" value="1"/>
</dbReference>
<evidence type="ECO:0000313" key="2">
    <source>
        <dbReference type="EMBL" id="MDP1521235.1"/>
    </source>
</evidence>